<evidence type="ECO:0000313" key="5">
    <source>
        <dbReference type="Proteomes" id="UP000019063"/>
    </source>
</evidence>
<dbReference type="SMART" id="SM00028">
    <property type="entry name" value="TPR"/>
    <property type="match status" value="6"/>
</dbReference>
<name>W4HKG3_9RHOB</name>
<proteinExistence type="predicted"/>
<dbReference type="eggNOG" id="COG0457">
    <property type="taxonomic scope" value="Bacteria"/>
</dbReference>
<dbReference type="PANTHER" id="PTHR45586:SF14">
    <property type="entry name" value="TETRATRICOPEPTIDE TPR_2 REPEAT PROTEIN"/>
    <property type="match status" value="1"/>
</dbReference>
<protein>
    <submittedName>
        <fullName evidence="4">TPR repeat-containing protein</fullName>
    </submittedName>
</protein>
<dbReference type="PROSITE" id="PS50005">
    <property type="entry name" value="TPR"/>
    <property type="match status" value="1"/>
</dbReference>
<dbReference type="Pfam" id="PF14559">
    <property type="entry name" value="TPR_19"/>
    <property type="match status" value="3"/>
</dbReference>
<dbReference type="PANTHER" id="PTHR45586">
    <property type="entry name" value="TPR REPEAT-CONTAINING PROTEIN PA4667"/>
    <property type="match status" value="1"/>
</dbReference>
<keyword evidence="2 3" id="KW-0802">TPR repeat</keyword>
<dbReference type="Pfam" id="PF13432">
    <property type="entry name" value="TPR_16"/>
    <property type="match status" value="2"/>
</dbReference>
<reference evidence="4 5" key="1">
    <citation type="journal article" date="2014" name="Antonie Van Leeuwenhoek">
        <title>Roseivivax atlanticus sp. nov., isolated from surface seawater of the Atlantic Ocean.</title>
        <authorList>
            <person name="Li G."/>
            <person name="Lai Q."/>
            <person name="Liu X."/>
            <person name="Sun F."/>
            <person name="Shao Z."/>
        </authorList>
    </citation>
    <scope>NUCLEOTIDE SEQUENCE [LARGE SCALE GENOMIC DNA]</scope>
    <source>
        <strain evidence="4 5">22II-s10s</strain>
    </source>
</reference>
<evidence type="ECO:0000256" key="2">
    <source>
        <dbReference type="ARBA" id="ARBA00022803"/>
    </source>
</evidence>
<evidence type="ECO:0000256" key="1">
    <source>
        <dbReference type="ARBA" id="ARBA00022737"/>
    </source>
</evidence>
<dbReference type="SUPFAM" id="SSF48452">
    <property type="entry name" value="TPR-like"/>
    <property type="match status" value="3"/>
</dbReference>
<organism evidence="4 5">
    <name type="scientific">Roseivivax marinus</name>
    <dbReference type="NCBI Taxonomy" id="1379903"/>
    <lineage>
        <taxon>Bacteria</taxon>
        <taxon>Pseudomonadati</taxon>
        <taxon>Pseudomonadota</taxon>
        <taxon>Alphaproteobacteria</taxon>
        <taxon>Rhodobacterales</taxon>
        <taxon>Roseobacteraceae</taxon>
        <taxon>Roseivivax</taxon>
    </lineage>
</organism>
<evidence type="ECO:0000256" key="3">
    <source>
        <dbReference type="PROSITE-ProRule" id="PRU00339"/>
    </source>
</evidence>
<dbReference type="Proteomes" id="UP000019063">
    <property type="component" value="Unassembled WGS sequence"/>
</dbReference>
<dbReference type="InterPro" id="IPR051012">
    <property type="entry name" value="CellSynth/LPSAsmb/PSIAsmb"/>
</dbReference>
<feature type="repeat" description="TPR" evidence="3">
    <location>
        <begin position="14"/>
        <end position="47"/>
    </location>
</feature>
<keyword evidence="5" id="KW-1185">Reference proteome</keyword>
<keyword evidence="1" id="KW-0677">Repeat</keyword>
<dbReference type="Gene3D" id="1.25.40.10">
    <property type="entry name" value="Tetratricopeptide repeat domain"/>
    <property type="match status" value="4"/>
</dbReference>
<dbReference type="AlphaFoldDB" id="W4HKG3"/>
<evidence type="ECO:0000313" key="4">
    <source>
        <dbReference type="EMBL" id="ETW13219.1"/>
    </source>
</evidence>
<dbReference type="STRING" id="1379903.ATO8_08406"/>
<dbReference type="EMBL" id="AQQW01000004">
    <property type="protein sequence ID" value="ETW13219.1"/>
    <property type="molecule type" value="Genomic_DNA"/>
</dbReference>
<dbReference type="InterPro" id="IPR019734">
    <property type="entry name" value="TPR_rpt"/>
</dbReference>
<sequence>MLALPGCRSAEEKAAAHFAAASGYLEEGDTARAEIELRNVLELTPNDIDARFILAGLFLESGAADTATAHLMRLLETAPEHRDARIMLLDLALDDADWTLATTLYAPIADEAGTDPGIAFRGALLDYTEAVQAGDEARRKQTHARLVADRDALPGLMSGHAVIADGYLTADDPDAALGAIDSGLDALPENLELMLSRVKLLYRLDRPEEVTDQMTKIVDTAPDRGDLRAMLVSWLIETDDLDAAEATLRADPEIATPVARAALLRFLAAYRGPDSAIAEIDRLDTDPGSTPDLAALRATLMFDTGRTDEAVSAMRAVVAALPAGPDRADERLALVRMLEAEGDEGAAFDELAALHAESPRHVDAGVLYARRLIEMGHVEAAIAPLRTALGIRPDDATAHQLIATAYDALGRSSLALQHFSQSMAVSNNAPDPTIVYARHLAAAGIEDTARDALNLSLLAHPEDPRVLAQLGALYQDAGDFGWSVVIEERLAALSDPAAHVAAEQLRLERLATERGVELALAALDTSMTSTREAVFGYAAIVRSYLAAGRPDDALRALEAGRARFPDSLALQVVAVALHTAQGDLETAAQTYRSVLTEAPEVEDLWVELVKLERRLGDPETARQVLDEGRSVLPEAPELAWQQALLETETGDVAAAIETYEVLLAAHPRNMPVRNNLARLLVTTDAPDALDRATEVAADLEGSSVPEFMDTYAWILFRKGEVQAALPLLEKAAELRPEDGEIRLHAAEAHRAVGQTDTAMTHYAAAAETGTPSDVETARAAMAELTRLAEARP</sequence>
<gene>
    <name evidence="4" type="ORF">ATO8_08406</name>
</gene>
<dbReference type="PATRIC" id="fig|1317118.6.peg.1742"/>
<dbReference type="InterPro" id="IPR011990">
    <property type="entry name" value="TPR-like_helical_dom_sf"/>
</dbReference>
<accession>W4HKG3</accession>
<comment type="caution">
    <text evidence="4">The sequence shown here is derived from an EMBL/GenBank/DDBJ whole genome shotgun (WGS) entry which is preliminary data.</text>
</comment>